<dbReference type="GO" id="GO:0033228">
    <property type="term" value="P:cysteine export across plasma membrane"/>
    <property type="evidence" value="ECO:0007669"/>
    <property type="project" value="TreeGrafter"/>
</dbReference>
<feature type="transmembrane region" description="Helical" evidence="6">
    <location>
        <begin position="137"/>
        <end position="163"/>
    </location>
</feature>
<feature type="transmembrane region" description="Helical" evidence="6">
    <location>
        <begin position="175"/>
        <end position="198"/>
    </location>
</feature>
<dbReference type="PATRIC" id="fig|1453497.3.peg.351"/>
<evidence type="ECO:0000256" key="3">
    <source>
        <dbReference type="ARBA" id="ARBA00022692"/>
    </source>
</evidence>
<dbReference type="EMBL" id="JFHK01000018">
    <property type="protein sequence ID" value="OAA29427.1"/>
    <property type="molecule type" value="Genomic_DNA"/>
</dbReference>
<dbReference type="PANTHER" id="PTHR30086:SF20">
    <property type="entry name" value="ARGININE EXPORTER PROTEIN ARGO-RELATED"/>
    <property type="match status" value="1"/>
</dbReference>
<accession>A0A176JZD3</accession>
<keyword evidence="3 6" id="KW-0812">Transmembrane</keyword>
<keyword evidence="8" id="KW-1185">Reference proteome</keyword>
<reference evidence="7 8" key="1">
    <citation type="submission" date="2014-02" db="EMBL/GenBank/DDBJ databases">
        <title>Kosmotoga genome sequencing.</title>
        <authorList>
            <person name="Pollo S.M."/>
            <person name="Charchuk R."/>
            <person name="Nesbo C.L."/>
        </authorList>
    </citation>
    <scope>NUCLEOTIDE SEQUENCE [LARGE SCALE GENOMIC DNA]</scope>
    <source>
        <strain evidence="7 8">S304</strain>
    </source>
</reference>
<feature type="transmembrane region" description="Helical" evidence="6">
    <location>
        <begin position="72"/>
        <end position="90"/>
    </location>
</feature>
<proteinExistence type="predicted"/>
<keyword evidence="2" id="KW-1003">Cell membrane</keyword>
<feature type="transmembrane region" description="Helical" evidence="6">
    <location>
        <begin position="102"/>
        <end position="131"/>
    </location>
</feature>
<dbReference type="GO" id="GO:0005886">
    <property type="term" value="C:plasma membrane"/>
    <property type="evidence" value="ECO:0007669"/>
    <property type="project" value="UniProtKB-SubCell"/>
</dbReference>
<organism evidence="7 8">
    <name type="scientific">Kosmotoga arenicorallina S304</name>
    <dbReference type="NCBI Taxonomy" id="1453497"/>
    <lineage>
        <taxon>Bacteria</taxon>
        <taxon>Thermotogati</taxon>
        <taxon>Thermotogota</taxon>
        <taxon>Thermotogae</taxon>
        <taxon>Kosmotogales</taxon>
        <taxon>Kosmotogaceae</taxon>
        <taxon>Kosmotoga</taxon>
    </lineage>
</organism>
<evidence type="ECO:0000256" key="1">
    <source>
        <dbReference type="ARBA" id="ARBA00004651"/>
    </source>
</evidence>
<evidence type="ECO:0000256" key="4">
    <source>
        <dbReference type="ARBA" id="ARBA00022989"/>
    </source>
</evidence>
<evidence type="ECO:0000313" key="7">
    <source>
        <dbReference type="EMBL" id="OAA29427.1"/>
    </source>
</evidence>
<keyword evidence="5 6" id="KW-0472">Membrane</keyword>
<dbReference type="GO" id="GO:0015171">
    <property type="term" value="F:amino acid transmembrane transporter activity"/>
    <property type="evidence" value="ECO:0007669"/>
    <property type="project" value="TreeGrafter"/>
</dbReference>
<dbReference type="Proteomes" id="UP000077339">
    <property type="component" value="Unassembled WGS sequence"/>
</dbReference>
<feature type="transmembrane region" description="Helical" evidence="6">
    <location>
        <begin position="40"/>
        <end position="60"/>
    </location>
</feature>
<comment type="subcellular location">
    <subcellularLocation>
        <location evidence="1">Cell membrane</location>
        <topology evidence="1">Multi-pass membrane protein</topology>
    </subcellularLocation>
</comment>
<dbReference type="RefSeq" id="WP_201029948.1">
    <property type="nucleotide sequence ID" value="NZ_JFHK01000018.1"/>
</dbReference>
<comment type="caution">
    <text evidence="7">The sequence shown here is derived from an EMBL/GenBank/DDBJ whole genome shotgun (WGS) entry which is preliminary data.</text>
</comment>
<dbReference type="Pfam" id="PF01810">
    <property type="entry name" value="LysE"/>
    <property type="match status" value="1"/>
</dbReference>
<protein>
    <submittedName>
        <fullName evidence="7">Amino acid transporter LysE</fullName>
    </submittedName>
</protein>
<dbReference type="InterPro" id="IPR001123">
    <property type="entry name" value="LeuE-type"/>
</dbReference>
<keyword evidence="4 6" id="KW-1133">Transmembrane helix</keyword>
<dbReference type="PANTHER" id="PTHR30086">
    <property type="entry name" value="ARGININE EXPORTER PROTEIN ARGO"/>
    <property type="match status" value="1"/>
</dbReference>
<evidence type="ECO:0000256" key="6">
    <source>
        <dbReference type="SAM" id="Phobius"/>
    </source>
</evidence>
<evidence type="ECO:0000256" key="2">
    <source>
        <dbReference type="ARBA" id="ARBA00022475"/>
    </source>
</evidence>
<gene>
    <name evidence="7" type="ORF">AT15_01765</name>
</gene>
<name>A0A176JZD3_9BACT</name>
<evidence type="ECO:0000313" key="8">
    <source>
        <dbReference type="Proteomes" id="UP000077339"/>
    </source>
</evidence>
<evidence type="ECO:0000256" key="5">
    <source>
        <dbReference type="ARBA" id="ARBA00023136"/>
    </source>
</evidence>
<dbReference type="AlphaFoldDB" id="A0A176JZD3"/>
<sequence>MFQLFPFLAYVFTMSFTPGPNNIMSMANGNRFGYKKTLKFLLGVASGFFALLIISGIFNIALEKAMPGIQPYVKIFGALYIGYLGISVMIPQKKAKDARTNLNNYFVGFVLQFANPKGILFGITVMANFIVPYYTSAVALILFSLFMSFVAFLAISSWAIFGVLFQRFFSSYGKVVNVVLGFLLIYSALSISGIFAVIKL</sequence>